<feature type="domain" description="PNPLA" evidence="5">
    <location>
        <begin position="11"/>
        <end position="169"/>
    </location>
</feature>
<keyword evidence="3 4" id="KW-0443">Lipid metabolism</keyword>
<dbReference type="InterPro" id="IPR050301">
    <property type="entry name" value="NTE"/>
</dbReference>
<evidence type="ECO:0000313" key="6">
    <source>
        <dbReference type="EMBL" id="PQJ16857.1"/>
    </source>
</evidence>
<evidence type="ECO:0000256" key="1">
    <source>
        <dbReference type="ARBA" id="ARBA00022801"/>
    </source>
</evidence>
<dbReference type="OrthoDB" id="9770965at2"/>
<accession>A0A2S7TBI4</accession>
<gene>
    <name evidence="6" type="ORF">BST99_11280</name>
</gene>
<dbReference type="GO" id="GO:0016042">
    <property type="term" value="P:lipid catabolic process"/>
    <property type="evidence" value="ECO:0007669"/>
    <property type="project" value="UniProtKB-UniRule"/>
</dbReference>
<dbReference type="PANTHER" id="PTHR14226">
    <property type="entry name" value="NEUROPATHY TARGET ESTERASE/SWISS CHEESE D.MELANOGASTER"/>
    <property type="match status" value="1"/>
</dbReference>
<dbReference type="Pfam" id="PF01734">
    <property type="entry name" value="Patatin"/>
    <property type="match status" value="1"/>
</dbReference>
<organism evidence="6 7">
    <name type="scientific">Aureicoccus marinus</name>
    <dbReference type="NCBI Taxonomy" id="754435"/>
    <lineage>
        <taxon>Bacteria</taxon>
        <taxon>Pseudomonadati</taxon>
        <taxon>Bacteroidota</taxon>
        <taxon>Flavobacteriia</taxon>
        <taxon>Flavobacteriales</taxon>
        <taxon>Flavobacteriaceae</taxon>
        <taxon>Aureicoccus</taxon>
    </lineage>
</organism>
<dbReference type="PROSITE" id="PS51635">
    <property type="entry name" value="PNPLA"/>
    <property type="match status" value="1"/>
</dbReference>
<dbReference type="PANTHER" id="PTHR14226:SF29">
    <property type="entry name" value="NEUROPATHY TARGET ESTERASE SWS"/>
    <property type="match status" value="1"/>
</dbReference>
<dbReference type="Gene3D" id="3.40.1090.10">
    <property type="entry name" value="Cytosolic phospholipase A2 catalytic domain"/>
    <property type="match status" value="2"/>
</dbReference>
<evidence type="ECO:0000259" key="5">
    <source>
        <dbReference type="PROSITE" id="PS51635"/>
    </source>
</evidence>
<dbReference type="AlphaFoldDB" id="A0A2S7TBI4"/>
<proteinExistence type="predicted"/>
<keyword evidence="2 4" id="KW-0442">Lipid degradation</keyword>
<keyword evidence="1 4" id="KW-0378">Hydrolase</keyword>
<dbReference type="Proteomes" id="UP000239366">
    <property type="component" value="Unassembled WGS sequence"/>
</dbReference>
<dbReference type="InterPro" id="IPR016035">
    <property type="entry name" value="Acyl_Trfase/lysoPLipase"/>
</dbReference>
<dbReference type="SUPFAM" id="SSF52151">
    <property type="entry name" value="FabD/lysophospholipase-like"/>
    <property type="match status" value="1"/>
</dbReference>
<dbReference type="EMBL" id="MQVX01000001">
    <property type="protein sequence ID" value="PQJ16857.1"/>
    <property type="molecule type" value="Genomic_DNA"/>
</dbReference>
<evidence type="ECO:0000256" key="2">
    <source>
        <dbReference type="ARBA" id="ARBA00022963"/>
    </source>
</evidence>
<sequence length="265" mass="29139">MAKKKKNEKGLVLSGGGIRGMAHIGLIKALRERGWEADRVAGTSIGALVGAFYANSNTVEDMLSFFKETPLFQYNFFTINKAGFIDTERYYKLLKAYFPKDTFASLDLPLHVVATDLLQGEEICFSEGELIRALLASAALTPVFSPVKVGKLLCADGGIMNNFPKEYLDEHCSSIVGSNVTIAGEMHKKDLKNPFQITARVTSLMIYTSSKKKLGQCQWAVEPKELESIGVLDKSSIEKAFTIGYDHASRELDRLGSESPLLLSV</sequence>
<feature type="active site" description="Proton acceptor" evidence="4">
    <location>
        <position position="156"/>
    </location>
</feature>
<feature type="short sequence motif" description="DGA/G" evidence="4">
    <location>
        <begin position="156"/>
        <end position="158"/>
    </location>
</feature>
<feature type="short sequence motif" description="GXSXG" evidence="4">
    <location>
        <begin position="42"/>
        <end position="46"/>
    </location>
</feature>
<reference evidence="7" key="1">
    <citation type="submission" date="2016-11" db="EMBL/GenBank/DDBJ databases">
        <title>Trade-off between light-utilization and light-protection in marine flavobacteria.</title>
        <authorList>
            <person name="Kumagai Y."/>
            <person name="Yoshizawa S."/>
            <person name="Kogure K."/>
        </authorList>
    </citation>
    <scope>NUCLEOTIDE SEQUENCE [LARGE SCALE GENOMIC DNA]</scope>
    <source>
        <strain evidence="7">SG-18</strain>
    </source>
</reference>
<evidence type="ECO:0000256" key="4">
    <source>
        <dbReference type="PROSITE-ProRule" id="PRU01161"/>
    </source>
</evidence>
<feature type="active site" description="Nucleophile" evidence="4">
    <location>
        <position position="44"/>
    </location>
</feature>
<protein>
    <submittedName>
        <fullName evidence="6">Phospholipase</fullName>
    </submittedName>
</protein>
<dbReference type="GO" id="GO:0016787">
    <property type="term" value="F:hydrolase activity"/>
    <property type="evidence" value="ECO:0007669"/>
    <property type="project" value="UniProtKB-UniRule"/>
</dbReference>
<keyword evidence="7" id="KW-1185">Reference proteome</keyword>
<evidence type="ECO:0000313" key="7">
    <source>
        <dbReference type="Proteomes" id="UP000239366"/>
    </source>
</evidence>
<comment type="caution">
    <text evidence="6">The sequence shown here is derived from an EMBL/GenBank/DDBJ whole genome shotgun (WGS) entry which is preliminary data.</text>
</comment>
<feature type="short sequence motif" description="GXGXXG" evidence="4">
    <location>
        <begin position="15"/>
        <end position="20"/>
    </location>
</feature>
<dbReference type="CDD" id="cd07205">
    <property type="entry name" value="Pat_PNPLA6_PNPLA7_NTE1_like"/>
    <property type="match status" value="1"/>
</dbReference>
<name>A0A2S7TBI4_9FLAO</name>
<dbReference type="InterPro" id="IPR002641">
    <property type="entry name" value="PNPLA_dom"/>
</dbReference>
<evidence type="ECO:0000256" key="3">
    <source>
        <dbReference type="ARBA" id="ARBA00023098"/>
    </source>
</evidence>